<gene>
    <name evidence="2" type="ORF">KAOT1_14637</name>
</gene>
<accession>A9DL27</accession>
<feature type="chain" id="PRO_5002736628" description="Phosphopeptide-binding protein" evidence="1">
    <location>
        <begin position="24"/>
        <end position="275"/>
    </location>
</feature>
<proteinExistence type="predicted"/>
<evidence type="ECO:0000256" key="1">
    <source>
        <dbReference type="SAM" id="SignalP"/>
    </source>
</evidence>
<dbReference type="AlphaFoldDB" id="A9DL27"/>
<evidence type="ECO:0000313" key="2">
    <source>
        <dbReference type="EMBL" id="EDP98463.1"/>
    </source>
</evidence>
<keyword evidence="3" id="KW-1185">Reference proteome</keyword>
<evidence type="ECO:0000313" key="3">
    <source>
        <dbReference type="Proteomes" id="UP000002945"/>
    </source>
</evidence>
<comment type="caution">
    <text evidence="2">The sequence shown here is derived from an EMBL/GenBank/DDBJ whole genome shotgun (WGS) entry which is preliminary data.</text>
</comment>
<dbReference type="Proteomes" id="UP000002945">
    <property type="component" value="Unassembled WGS sequence"/>
</dbReference>
<feature type="signal peptide" evidence="1">
    <location>
        <begin position="1"/>
        <end position="23"/>
    </location>
</feature>
<dbReference type="HOGENOM" id="CLU_080428_0_0_10"/>
<keyword evidence="1" id="KW-0732">Signal</keyword>
<reference evidence="2 3" key="1">
    <citation type="journal article" date="2011" name="J. Bacteriol.">
        <title>Genome sequence of the algicidal bacterium Kordia algicida OT-1.</title>
        <authorList>
            <person name="Lee H.S."/>
            <person name="Kang S.G."/>
            <person name="Kwon K.K."/>
            <person name="Lee J.H."/>
            <person name="Kim S.J."/>
        </authorList>
    </citation>
    <scope>NUCLEOTIDE SEQUENCE [LARGE SCALE GENOMIC DNA]</scope>
    <source>
        <strain evidence="2 3">OT-1</strain>
    </source>
</reference>
<name>A9DL27_9FLAO</name>
<dbReference type="STRING" id="391587.KAOT1_14637"/>
<evidence type="ECO:0008006" key="4">
    <source>
        <dbReference type="Google" id="ProtNLM"/>
    </source>
</evidence>
<dbReference type="eggNOG" id="COG0508">
    <property type="taxonomic scope" value="Bacteria"/>
</dbReference>
<dbReference type="PROSITE" id="PS51257">
    <property type="entry name" value="PROKAR_LIPOPROTEIN"/>
    <property type="match status" value="1"/>
</dbReference>
<dbReference type="OrthoDB" id="647046at2"/>
<sequence>MKMKTLRVFAIMLVLITGITACKDEKKDANKEISKDTETTKTVETKKVKITLEKLEGSPAYADAVLAMDAPEDTKITTVGEVDFNFTVNNYNLGEQTTGPNTTLLANSGKGQHIHFILNNQPYSAHYTPSFKKEIPEGVHHLVAFLSRSFHESVKNENSVVVKKLEVGENPQDTHGLDMSTPTLIYSRPKGKYTGKDTENLLLDFFVLNTKLSETGHKVKATINGEEFMITEWAPHIIKGLPMGEVTIQLELLDENGKLIPGPFNKVTRSVTLTN</sequence>
<organism evidence="2 3">
    <name type="scientific">Kordia algicida OT-1</name>
    <dbReference type="NCBI Taxonomy" id="391587"/>
    <lineage>
        <taxon>Bacteria</taxon>
        <taxon>Pseudomonadati</taxon>
        <taxon>Bacteroidota</taxon>
        <taxon>Flavobacteriia</taxon>
        <taxon>Flavobacteriales</taxon>
        <taxon>Flavobacteriaceae</taxon>
        <taxon>Kordia</taxon>
    </lineage>
</organism>
<dbReference type="EMBL" id="ABIB01000001">
    <property type="protein sequence ID" value="EDP98463.1"/>
    <property type="molecule type" value="Genomic_DNA"/>
</dbReference>
<protein>
    <recommendedName>
        <fullName evidence="4">Phosphopeptide-binding protein</fullName>
    </recommendedName>
</protein>